<reference evidence="1 2" key="2">
    <citation type="submission" date="2024-02" db="EMBL/GenBank/DDBJ databases">
        <title>The Genome Sequence of Enterococcus sp. DIV0159.</title>
        <authorList>
            <person name="Earl A."/>
            <person name="Manson A."/>
            <person name="Gilmore M."/>
            <person name="Sanders J."/>
            <person name="Shea T."/>
            <person name="Howe W."/>
            <person name="Livny J."/>
            <person name="Cuomo C."/>
            <person name="Neafsey D."/>
            <person name="Birren B."/>
        </authorList>
    </citation>
    <scope>NUCLEOTIDE SEQUENCE [LARGE SCALE GENOMIC DNA]</scope>
    <source>
        <strain evidence="1 2">665A</strain>
    </source>
</reference>
<evidence type="ECO:0000313" key="1">
    <source>
        <dbReference type="EMBL" id="MEO1771908.1"/>
    </source>
</evidence>
<comment type="caution">
    <text evidence="1">The sequence shown here is derived from an EMBL/GenBank/DDBJ whole genome shotgun (WGS) entry which is preliminary data.</text>
</comment>
<gene>
    <name evidence="1" type="ORF">JZO67_003890</name>
</gene>
<accession>A0ABV0ETE9</accession>
<dbReference type="Proteomes" id="UP000664357">
    <property type="component" value="Unassembled WGS sequence"/>
</dbReference>
<reference evidence="1 2" key="1">
    <citation type="submission" date="2021-03" db="EMBL/GenBank/DDBJ databases">
        <authorList>
            <person name="Gilmore M.S."/>
            <person name="Schwartzman J."/>
            <person name="Van Tyne D."/>
            <person name="Martin M."/>
            <person name="Earl A.M."/>
            <person name="Manson A.L."/>
            <person name="Straub T."/>
            <person name="Salamzade R."/>
            <person name="Saavedra J."/>
            <person name="Lebreton F."/>
            <person name="Prichula J."/>
            <person name="Schaufler K."/>
            <person name="Gaca A."/>
            <person name="Sgardioli B."/>
            <person name="Wagenaar J."/>
            <person name="Strong T."/>
        </authorList>
    </citation>
    <scope>NUCLEOTIDE SEQUENCE [LARGE SCALE GENOMIC DNA]</scope>
    <source>
        <strain evidence="1 2">665A</strain>
    </source>
</reference>
<name>A0ABV0ETE9_9ENTE</name>
<keyword evidence="2" id="KW-1185">Reference proteome</keyword>
<proteinExistence type="predicted"/>
<organism evidence="1 2">
    <name type="scientific">Candidatus Enterococcus ferrettii</name>
    <dbReference type="NCBI Taxonomy" id="2815324"/>
    <lineage>
        <taxon>Bacteria</taxon>
        <taxon>Bacillati</taxon>
        <taxon>Bacillota</taxon>
        <taxon>Bacilli</taxon>
        <taxon>Lactobacillales</taxon>
        <taxon>Enterococcaceae</taxon>
        <taxon>Enterococcus</taxon>
    </lineage>
</organism>
<dbReference type="EMBL" id="JAFREL020000003">
    <property type="protein sequence ID" value="MEO1771908.1"/>
    <property type="molecule type" value="Genomic_DNA"/>
</dbReference>
<protein>
    <submittedName>
        <fullName evidence="1">Uncharacterized protein</fullName>
    </submittedName>
</protein>
<sequence length="37" mass="4248">MPMISKEAGKQQALLKLREAKDLTENLFEKGIQGQRF</sequence>
<evidence type="ECO:0000313" key="2">
    <source>
        <dbReference type="Proteomes" id="UP000664357"/>
    </source>
</evidence>